<keyword evidence="1" id="KW-0812">Transmembrane</keyword>
<accession>A0A1F7L242</accession>
<reference evidence="2 3" key="1">
    <citation type="journal article" date="2016" name="Nat. Commun.">
        <title>Thousands of microbial genomes shed light on interconnected biogeochemical processes in an aquifer system.</title>
        <authorList>
            <person name="Anantharaman K."/>
            <person name="Brown C.T."/>
            <person name="Hug L.A."/>
            <person name="Sharon I."/>
            <person name="Castelle C.J."/>
            <person name="Probst A.J."/>
            <person name="Thomas B.C."/>
            <person name="Singh A."/>
            <person name="Wilkins M.J."/>
            <person name="Karaoz U."/>
            <person name="Brodie E.L."/>
            <person name="Williams K.H."/>
            <person name="Hubbard S.S."/>
            <person name="Banfield J.F."/>
        </authorList>
    </citation>
    <scope>NUCLEOTIDE SEQUENCE [LARGE SCALE GENOMIC DNA]</scope>
</reference>
<organism evidence="2 3">
    <name type="scientific">Candidatus Roizmanbacteria bacterium RIFOXYD1_FULL_38_12</name>
    <dbReference type="NCBI Taxonomy" id="1802093"/>
    <lineage>
        <taxon>Bacteria</taxon>
        <taxon>Candidatus Roizmaniibacteriota</taxon>
    </lineage>
</organism>
<dbReference type="Proteomes" id="UP000177050">
    <property type="component" value="Unassembled WGS sequence"/>
</dbReference>
<dbReference type="EMBL" id="MGBR01000001">
    <property type="protein sequence ID" value="OGK74193.1"/>
    <property type="molecule type" value="Genomic_DNA"/>
</dbReference>
<proteinExistence type="predicted"/>
<comment type="caution">
    <text evidence="2">The sequence shown here is derived from an EMBL/GenBank/DDBJ whole genome shotgun (WGS) entry which is preliminary data.</text>
</comment>
<keyword evidence="1" id="KW-1133">Transmembrane helix</keyword>
<dbReference type="AlphaFoldDB" id="A0A1F7L242"/>
<name>A0A1F7L242_9BACT</name>
<gene>
    <name evidence="2" type="ORF">A3K52_05505</name>
</gene>
<evidence type="ECO:0000313" key="3">
    <source>
        <dbReference type="Proteomes" id="UP000177050"/>
    </source>
</evidence>
<evidence type="ECO:0000256" key="1">
    <source>
        <dbReference type="SAM" id="Phobius"/>
    </source>
</evidence>
<evidence type="ECO:0000313" key="2">
    <source>
        <dbReference type="EMBL" id="OGK74193.1"/>
    </source>
</evidence>
<sequence length="373" mass="43268">MRKYLVPITVTLLIIGVVVLLLRQNINSKKDTSGSSKKKAIPLSYIQQAESIISWLDTERIEENKTYAERQACDTKGNCRKLYKDHRLGALVIWAEAELYKKTKNETLRERMNNDMDIYLDPKKVLTIQPYLWHCRFLLDMADDPLWLPEKDKLNKLCDRGRYGVITRQFSSKTEQTIQEIIANLSQGKEPLLYADGFHYNPKLLTNFATQTSEFAAMYLYEPKKNFYEDAFVMYLTALEEYAENKKSGADLSMQAPYLTVATIDMYRMTSDKRYLGFAEILFKNHIDTKPCDDPKSCVLSMFAYRQMHAIEKKPETLDKQKERASYMYDNYFDREGIEGYVTGRGSVRFLQDGWMVYDTATNALLAGLLVAL</sequence>
<keyword evidence="1" id="KW-0472">Membrane</keyword>
<protein>
    <submittedName>
        <fullName evidence="2">Uncharacterized protein</fullName>
    </submittedName>
</protein>
<feature type="transmembrane region" description="Helical" evidence="1">
    <location>
        <begin position="6"/>
        <end position="22"/>
    </location>
</feature>